<dbReference type="PROSITE" id="PS50929">
    <property type="entry name" value="ABC_TM1F"/>
    <property type="match status" value="1"/>
</dbReference>
<evidence type="ECO:0000256" key="13">
    <source>
        <dbReference type="ARBA" id="ARBA00025074"/>
    </source>
</evidence>
<comment type="caution">
    <text evidence="18">The sequence shown here is derived from an EMBL/GenBank/DDBJ whole genome shotgun (WGS) entry which is preliminary data.</text>
</comment>
<evidence type="ECO:0000256" key="8">
    <source>
        <dbReference type="ARBA" id="ARBA00022807"/>
    </source>
</evidence>
<protein>
    <submittedName>
        <fullName evidence="18">Peptide cleavage/export ABC transporter</fullName>
    </submittedName>
</protein>
<keyword evidence="5 14" id="KW-0812">Transmembrane</keyword>
<reference evidence="18 19" key="1">
    <citation type="journal article" date="2016" name="Front. Microbiol.">
        <title>Comprehensive Phylogenetic Analysis of Bovine Non-aureus Staphylococci Species Based on Whole-Genome Sequencing.</title>
        <authorList>
            <person name="Naushad S."/>
            <person name="Barkema H.W."/>
            <person name="Luby C."/>
            <person name="Condas L.A."/>
            <person name="Nobrega D.B."/>
            <person name="Carson D.A."/>
            <person name="De Buck J."/>
        </authorList>
    </citation>
    <scope>NUCLEOTIDE SEQUENCE [LARGE SCALE GENOMIC DNA]</scope>
    <source>
        <strain evidence="18 19">SNUC 993</strain>
    </source>
</reference>
<evidence type="ECO:0000256" key="7">
    <source>
        <dbReference type="ARBA" id="ARBA00022801"/>
    </source>
</evidence>
<evidence type="ECO:0000256" key="3">
    <source>
        <dbReference type="ARBA" id="ARBA00022475"/>
    </source>
</evidence>
<dbReference type="Pfam" id="PF00005">
    <property type="entry name" value="ABC_tran"/>
    <property type="match status" value="1"/>
</dbReference>
<feature type="transmembrane region" description="Helical" evidence="14">
    <location>
        <begin position="298"/>
        <end position="317"/>
    </location>
</feature>
<evidence type="ECO:0000259" key="16">
    <source>
        <dbReference type="PROSITE" id="PS50929"/>
    </source>
</evidence>
<dbReference type="CDD" id="cd18570">
    <property type="entry name" value="ABC_6TM_PCAT1_LagD_like"/>
    <property type="match status" value="1"/>
</dbReference>
<evidence type="ECO:0000256" key="2">
    <source>
        <dbReference type="ARBA" id="ARBA00022448"/>
    </source>
</evidence>
<keyword evidence="3" id="KW-1003">Cell membrane</keyword>
<organism evidence="18 19">
    <name type="scientific">Staphylococcus auricularis</name>
    <dbReference type="NCBI Taxonomy" id="29379"/>
    <lineage>
        <taxon>Bacteria</taxon>
        <taxon>Bacillati</taxon>
        <taxon>Bacillota</taxon>
        <taxon>Bacilli</taxon>
        <taxon>Bacillales</taxon>
        <taxon>Staphylococcaceae</taxon>
        <taxon>Staphylococcus</taxon>
    </lineage>
</organism>
<keyword evidence="2" id="KW-0813">Transport</keyword>
<dbReference type="PROSITE" id="PS50990">
    <property type="entry name" value="PEPTIDASE_C39"/>
    <property type="match status" value="1"/>
</dbReference>
<keyword evidence="4" id="KW-0645">Protease</keyword>
<dbReference type="Gene3D" id="3.90.70.10">
    <property type="entry name" value="Cysteine proteinases"/>
    <property type="match status" value="1"/>
</dbReference>
<feature type="transmembrane region" description="Helical" evidence="14">
    <location>
        <begin position="388"/>
        <end position="405"/>
    </location>
</feature>
<keyword evidence="10" id="KW-1278">Translocase</keyword>
<dbReference type="InterPro" id="IPR027417">
    <property type="entry name" value="P-loop_NTPase"/>
</dbReference>
<evidence type="ECO:0000256" key="9">
    <source>
        <dbReference type="ARBA" id="ARBA00022840"/>
    </source>
</evidence>
<dbReference type="InterPro" id="IPR003593">
    <property type="entry name" value="AAA+_ATPase"/>
</dbReference>
<evidence type="ECO:0000256" key="10">
    <source>
        <dbReference type="ARBA" id="ARBA00022967"/>
    </source>
</evidence>
<accession>A0ABX5IGB2</accession>
<name>A0ABX5IGB2_9STAP</name>
<dbReference type="PANTHER" id="PTHR43394">
    <property type="entry name" value="ATP-DEPENDENT PERMEASE MDL1, MITOCHONDRIAL"/>
    <property type="match status" value="1"/>
</dbReference>
<dbReference type="InterPro" id="IPR005897">
    <property type="entry name" value="Pept_C39_ABC_bacteriocin"/>
</dbReference>
<evidence type="ECO:0000256" key="5">
    <source>
        <dbReference type="ARBA" id="ARBA00022692"/>
    </source>
</evidence>
<evidence type="ECO:0000313" key="19">
    <source>
        <dbReference type="Proteomes" id="UP000242694"/>
    </source>
</evidence>
<evidence type="ECO:0000313" key="18">
    <source>
        <dbReference type="EMBL" id="PTH18522.1"/>
    </source>
</evidence>
<dbReference type="Pfam" id="PF00664">
    <property type="entry name" value="ABC_membrane"/>
    <property type="match status" value="1"/>
</dbReference>
<feature type="transmembrane region" description="Helical" evidence="14">
    <location>
        <begin position="270"/>
        <end position="292"/>
    </location>
</feature>
<evidence type="ECO:0000256" key="11">
    <source>
        <dbReference type="ARBA" id="ARBA00022989"/>
    </source>
</evidence>
<feature type="domain" description="ABC transmembrane type-1" evidence="16">
    <location>
        <begin position="161"/>
        <end position="442"/>
    </location>
</feature>
<keyword evidence="9" id="KW-0067">ATP-binding</keyword>
<keyword evidence="8" id="KW-0788">Thiol protease</keyword>
<evidence type="ECO:0000259" key="15">
    <source>
        <dbReference type="PROSITE" id="PS50893"/>
    </source>
</evidence>
<keyword evidence="7" id="KW-0378">Hydrolase</keyword>
<comment type="function">
    <text evidence="13">May be involved in multidrug export. Transmembrane domains (TMD) form a pore in the cell membrane and the ATP-binding domain (NBD) is responsible for energy generation.</text>
</comment>
<evidence type="ECO:0000256" key="14">
    <source>
        <dbReference type="SAM" id="Phobius"/>
    </source>
</evidence>
<dbReference type="InterPro" id="IPR011527">
    <property type="entry name" value="ABC1_TM_dom"/>
</dbReference>
<dbReference type="CDD" id="cd02418">
    <property type="entry name" value="Peptidase_C39B"/>
    <property type="match status" value="1"/>
</dbReference>
<dbReference type="SMART" id="SM00382">
    <property type="entry name" value="AAA"/>
    <property type="match status" value="1"/>
</dbReference>
<dbReference type="InterPro" id="IPR036640">
    <property type="entry name" value="ABC1_TM_sf"/>
</dbReference>
<evidence type="ECO:0000259" key="17">
    <source>
        <dbReference type="PROSITE" id="PS50990"/>
    </source>
</evidence>
<feature type="transmembrane region" description="Helical" evidence="14">
    <location>
        <begin position="160"/>
        <end position="185"/>
    </location>
</feature>
<feature type="domain" description="ABC transporter" evidence="15">
    <location>
        <begin position="475"/>
        <end position="711"/>
    </location>
</feature>
<gene>
    <name evidence="18" type="ORF">BU607_04635</name>
</gene>
<dbReference type="SUPFAM" id="SSF52540">
    <property type="entry name" value="P-loop containing nucleoside triphosphate hydrolases"/>
    <property type="match status" value="1"/>
</dbReference>
<keyword evidence="12 14" id="KW-0472">Membrane</keyword>
<sequence>MKFIQQYDEKDCGPTCIAMLAQHFGKRVSVPRLRDLAKTDKLGTNLYGLVHAAKEIGLELTGVEVDSTDELKKVDLPIIAHIINQQGYDHFIIIENIKNDEFHVVDPAKGKYKLKESEFLEMWTKIAVLVEKMDSFTTESSDPSYMSIFGDMFKKNYKRVFAVVITSIFINIVGIVSAFFIKYLTDDIIPSNVLSRLHILGIAILLLYIINIVVTYVRYHLILNMSLSIDLDLMKRYFRHVLHLPIKFFDTRKSGEILQRFMDISKIREALSSSTVTLFVDTLMIIVGAVLLFIQSPLLFLVTLIFIPAFILCSYALKKQFTTYNLKVAENDAELSSHLIESFEGNQTIKSYQSEDNVYQKGEKKFHNLITNVAKLGKFSNIQLTFNNFLKITISLVILWFGSYLVMTDQLTLGSLLSFNALTIYYLDPIERLINIQPTLQSSIVAARRVVEIINLDNEADMNDATADYEFNQQITLNQVDFQYNFRNTVLNHVSLAVPKGTKTAIVGESGSGKTTIGKLLNNYYQANEGTVKIDNQPINEIDLASLRQNIGYVSQDTFLFADTILNNLLHGCNAKKSMDEVVEACQLAEAYDFIESLPRQFDTMLEQGGSNLSGGQAQRVALARAFLKDPDIYIFDEATSALDSMTEYRIMNNIDRLVEQGKTVIIISHKLSTVKNADRIYTLKDGEVLEQGTHQQLIQRGGEYYQLWELQTESL</sequence>
<dbReference type="PANTHER" id="PTHR43394:SF1">
    <property type="entry name" value="ATP-BINDING CASSETTE SUB-FAMILY B MEMBER 10, MITOCHONDRIAL"/>
    <property type="match status" value="1"/>
</dbReference>
<feature type="domain" description="Peptidase C39" evidence="17">
    <location>
        <begin position="6"/>
        <end position="130"/>
    </location>
</feature>
<dbReference type="SUPFAM" id="SSF90123">
    <property type="entry name" value="ABC transporter transmembrane region"/>
    <property type="match status" value="1"/>
</dbReference>
<comment type="subcellular location">
    <subcellularLocation>
        <location evidence="1">Cell membrane</location>
        <topology evidence="1">Multi-pass membrane protein</topology>
    </subcellularLocation>
</comment>
<evidence type="ECO:0000256" key="12">
    <source>
        <dbReference type="ARBA" id="ARBA00023136"/>
    </source>
</evidence>
<dbReference type="EMBL" id="PZDI01000015">
    <property type="protein sequence ID" value="PTH18522.1"/>
    <property type="molecule type" value="Genomic_DNA"/>
</dbReference>
<evidence type="ECO:0000256" key="4">
    <source>
        <dbReference type="ARBA" id="ARBA00022670"/>
    </source>
</evidence>
<proteinExistence type="predicted"/>
<evidence type="ECO:0000256" key="6">
    <source>
        <dbReference type="ARBA" id="ARBA00022741"/>
    </source>
</evidence>
<dbReference type="PROSITE" id="PS00211">
    <property type="entry name" value="ABC_TRANSPORTER_1"/>
    <property type="match status" value="1"/>
</dbReference>
<dbReference type="InterPro" id="IPR039421">
    <property type="entry name" value="Type_1_exporter"/>
</dbReference>
<dbReference type="Gene3D" id="1.20.1560.10">
    <property type="entry name" value="ABC transporter type 1, transmembrane domain"/>
    <property type="match status" value="1"/>
</dbReference>
<dbReference type="Proteomes" id="UP000242694">
    <property type="component" value="Unassembled WGS sequence"/>
</dbReference>
<evidence type="ECO:0000256" key="1">
    <source>
        <dbReference type="ARBA" id="ARBA00004651"/>
    </source>
</evidence>
<keyword evidence="11 14" id="KW-1133">Transmembrane helix</keyword>
<dbReference type="PROSITE" id="PS50893">
    <property type="entry name" value="ABC_TRANSPORTER_2"/>
    <property type="match status" value="1"/>
</dbReference>
<feature type="transmembrane region" description="Helical" evidence="14">
    <location>
        <begin position="197"/>
        <end position="217"/>
    </location>
</feature>
<keyword evidence="6" id="KW-0547">Nucleotide-binding</keyword>
<dbReference type="Gene3D" id="3.40.50.300">
    <property type="entry name" value="P-loop containing nucleotide triphosphate hydrolases"/>
    <property type="match status" value="1"/>
</dbReference>
<dbReference type="NCBIfam" id="TIGR01193">
    <property type="entry name" value="bacteriocin_ABC"/>
    <property type="match status" value="1"/>
</dbReference>
<dbReference type="InterPro" id="IPR003439">
    <property type="entry name" value="ABC_transporter-like_ATP-bd"/>
</dbReference>
<dbReference type="RefSeq" id="WP_107392696.1">
    <property type="nucleotide sequence ID" value="NZ_JAHCOE010000004.1"/>
</dbReference>
<dbReference type="Pfam" id="PF03412">
    <property type="entry name" value="Peptidase_C39"/>
    <property type="match status" value="1"/>
</dbReference>
<dbReference type="InterPro" id="IPR005074">
    <property type="entry name" value="Peptidase_C39"/>
</dbReference>
<dbReference type="InterPro" id="IPR017871">
    <property type="entry name" value="ABC_transporter-like_CS"/>
</dbReference>
<keyword evidence="19" id="KW-1185">Reference proteome</keyword>